<dbReference type="EMBL" id="KE346362">
    <property type="protein sequence ID" value="KJE91507.1"/>
    <property type="molecule type" value="Genomic_DNA"/>
</dbReference>
<evidence type="ECO:0000313" key="11">
    <source>
        <dbReference type="EMBL" id="KJE91507.1"/>
    </source>
</evidence>
<dbReference type="UniPathway" id="UPA00143"/>
<evidence type="ECO:0000256" key="1">
    <source>
        <dbReference type="ARBA" id="ARBA00007450"/>
    </source>
</evidence>
<dbReference type="GO" id="GO:0031145">
    <property type="term" value="P:anaphase-promoting complex-dependent catabolic process"/>
    <property type="evidence" value="ECO:0007669"/>
    <property type="project" value="TreeGrafter"/>
</dbReference>
<dbReference type="InterPro" id="IPR026000">
    <property type="entry name" value="Apc5_dom"/>
</dbReference>
<accession>A0A0D2VMT4</accession>
<dbReference type="GO" id="GO:0070979">
    <property type="term" value="P:protein K11-linked ubiquitination"/>
    <property type="evidence" value="ECO:0007669"/>
    <property type="project" value="TreeGrafter"/>
</dbReference>
<gene>
    <name evidence="11" type="ORF">CAOG_002636</name>
</gene>
<feature type="region of interest" description="Disordered" evidence="9">
    <location>
        <begin position="1"/>
        <end position="21"/>
    </location>
</feature>
<comment type="similarity">
    <text evidence="1">Belongs to the APC5 family.</text>
</comment>
<evidence type="ECO:0000256" key="8">
    <source>
        <dbReference type="ARBA" id="ARBA00045696"/>
    </source>
</evidence>
<protein>
    <recommendedName>
        <fullName evidence="2">Anaphase-promoting complex subunit 5</fullName>
    </recommendedName>
    <alternativeName>
        <fullName evidence="7">Cyclosome subunit 5</fullName>
    </alternativeName>
</protein>
<dbReference type="PANTHER" id="PTHR12830:SF9">
    <property type="entry name" value="ANAPHASE-PROMOTING COMPLEX SUBUNIT 5"/>
    <property type="match status" value="1"/>
</dbReference>
<dbReference type="InParanoid" id="A0A0D2VMT4"/>
<evidence type="ECO:0000256" key="4">
    <source>
        <dbReference type="ARBA" id="ARBA00022776"/>
    </source>
</evidence>
<dbReference type="GO" id="GO:0051301">
    <property type="term" value="P:cell division"/>
    <property type="evidence" value="ECO:0007669"/>
    <property type="project" value="UniProtKB-KW"/>
</dbReference>
<evidence type="ECO:0000256" key="2">
    <source>
        <dbReference type="ARBA" id="ARBA00016066"/>
    </source>
</evidence>
<dbReference type="eggNOG" id="KOG4322">
    <property type="taxonomic scope" value="Eukaryota"/>
</dbReference>
<keyword evidence="4" id="KW-0498">Mitosis</keyword>
<dbReference type="Proteomes" id="UP000008743">
    <property type="component" value="Unassembled WGS sequence"/>
</dbReference>
<evidence type="ECO:0000256" key="9">
    <source>
        <dbReference type="SAM" id="MobiDB-lite"/>
    </source>
</evidence>
<dbReference type="PANTHER" id="PTHR12830">
    <property type="entry name" value="ANAPHASE-PROMOTING COMPLEX SUBUNIT 5"/>
    <property type="match status" value="1"/>
</dbReference>
<keyword evidence="3" id="KW-0132">Cell division</keyword>
<keyword evidence="12" id="KW-1185">Reference proteome</keyword>
<sequence length="978" mass="107080">MSALPLTLNGPKVRASTDPHPSTTTAADLCINVALLSILAWYFDNPDAEDSILPLGIHVHQLRDDSADIALSMGGVDCRAWFTLGEPLFRLDDEIQRLALPDTPLPTFLKTQAIPQSRIRACYELVNQYAHLPDQLPLSRLLSCLSDDPEIYPTVLLRLFTILQSEVHFLEFFTTLQQQLYRQDGPSFLPPSSILGVFVRLHLHIISVLPFESATPLLEETQAYVEQWRDEVVRDGGIRSFQLDSAQSPQTGKLQVAGLQHAQLLVKAEMDAIMSGHRDVASVHERANTILKCVPLAASALYLLFLNNLRVGEYAGAMDFAHNYFDSRGSEDVFRSWYLGRNATPTESASTKSFACMTKAAIHYTFGHFAKARASIAEAIRLAQQLKAEGALLDLLAWSVRLHEAMASESAVRDSTMPLITRWIDRADAAGSVASACQARIAGAQHVLFSGQPLGESVEARFGAAMYRSNATKVDKSSIAGGTQQEQLQQLQAALAAAEAKMNSAPEHREAYTQALEVLTYARKSQQAVGASAANTRQAIALAQSAHSLTYRESSTILDAPALTMQFQAATWRLLGNSALADTFDQMLLSQSRHSPAVSSVAGVAASSSSRTVPLADALDAACHLALSHVLRTADRAGALQLLTHVHSSYSDTTLHEPTQLIRASNLIQETMLMTKARSAGDVWSASVALERIHGLESTRASTRATDSEQRRRGLLMEAGQWAYARRAVVSAHNSQASTRATLTLPKFYHPSKRWDDFNAVLTQFQQQANTSVTSVPTLSLTEPNHVRDIRVWMDRAHVCLAAGNTWQAIEELARALELCDKHHVPSIHADALFLLARCLLRTDAPSAALYHVQRCLPWVLQNGTMEQRAHAQFIMAKCRVQLALSACVPLEALALPLNEDAPAFKIDLTETGRRALLDVLPLLTEALAAFRLAGTLSDVAAVLHLRALVYDFVGDKASRDRDAASFNQRVHMTQVSV</sequence>
<evidence type="ECO:0000256" key="6">
    <source>
        <dbReference type="ARBA" id="ARBA00023306"/>
    </source>
</evidence>
<dbReference type="OrthoDB" id="2504561at2759"/>
<feature type="domain" description="Anaphase-promoting complex subunit 5" evidence="10">
    <location>
        <begin position="302"/>
        <end position="404"/>
    </location>
</feature>
<keyword evidence="6" id="KW-0131">Cell cycle</keyword>
<dbReference type="SUPFAM" id="SSF48452">
    <property type="entry name" value="TPR-like"/>
    <property type="match status" value="1"/>
</dbReference>
<dbReference type="GO" id="GO:0045842">
    <property type="term" value="P:positive regulation of mitotic metaphase/anaphase transition"/>
    <property type="evidence" value="ECO:0007669"/>
    <property type="project" value="TreeGrafter"/>
</dbReference>
<dbReference type="Pfam" id="PF12862">
    <property type="entry name" value="ANAPC5"/>
    <property type="match status" value="1"/>
</dbReference>
<evidence type="ECO:0000313" key="12">
    <source>
        <dbReference type="Proteomes" id="UP000008743"/>
    </source>
</evidence>
<dbReference type="InterPro" id="IPR037679">
    <property type="entry name" value="Apc5"/>
</dbReference>
<name>A0A0D2VMT4_CAPO3</name>
<proteinExistence type="inferred from homology"/>
<dbReference type="Gene3D" id="1.25.40.10">
    <property type="entry name" value="Tetratricopeptide repeat domain"/>
    <property type="match status" value="1"/>
</dbReference>
<evidence type="ECO:0000259" key="10">
    <source>
        <dbReference type="Pfam" id="PF12862"/>
    </source>
</evidence>
<organism evidence="11 12">
    <name type="scientific">Capsaspora owczarzaki (strain ATCC 30864)</name>
    <dbReference type="NCBI Taxonomy" id="595528"/>
    <lineage>
        <taxon>Eukaryota</taxon>
        <taxon>Filasterea</taxon>
        <taxon>Capsaspora</taxon>
    </lineage>
</organism>
<evidence type="ECO:0000256" key="7">
    <source>
        <dbReference type="ARBA" id="ARBA00031069"/>
    </source>
</evidence>
<reference evidence="12" key="1">
    <citation type="submission" date="2011-02" db="EMBL/GenBank/DDBJ databases">
        <title>The Genome Sequence of Capsaspora owczarzaki ATCC 30864.</title>
        <authorList>
            <person name="Russ C."/>
            <person name="Cuomo C."/>
            <person name="Burger G."/>
            <person name="Gray M.W."/>
            <person name="Holland P.W.H."/>
            <person name="King N."/>
            <person name="Lang F.B.F."/>
            <person name="Roger A.J."/>
            <person name="Ruiz-Trillo I."/>
            <person name="Young S.K."/>
            <person name="Zeng Q."/>
            <person name="Gargeya S."/>
            <person name="Alvarado L."/>
            <person name="Berlin A."/>
            <person name="Chapman S.B."/>
            <person name="Chen Z."/>
            <person name="Freedman E."/>
            <person name="Gellesch M."/>
            <person name="Goldberg J."/>
            <person name="Griggs A."/>
            <person name="Gujja S."/>
            <person name="Heilman E."/>
            <person name="Heiman D."/>
            <person name="Howarth C."/>
            <person name="Mehta T."/>
            <person name="Neiman D."/>
            <person name="Pearson M."/>
            <person name="Roberts A."/>
            <person name="Saif S."/>
            <person name="Shea T."/>
            <person name="Shenoy N."/>
            <person name="Sisk P."/>
            <person name="Stolte C."/>
            <person name="Sykes S."/>
            <person name="White J."/>
            <person name="Yandava C."/>
            <person name="Haas B."/>
            <person name="Nusbaum C."/>
            <person name="Birren B."/>
        </authorList>
    </citation>
    <scope>NUCLEOTIDE SEQUENCE</scope>
    <source>
        <strain evidence="12">ATCC 30864</strain>
    </source>
</reference>
<evidence type="ECO:0000256" key="3">
    <source>
        <dbReference type="ARBA" id="ARBA00022618"/>
    </source>
</evidence>
<dbReference type="InterPro" id="IPR011990">
    <property type="entry name" value="TPR-like_helical_dom_sf"/>
</dbReference>
<evidence type="ECO:0000256" key="5">
    <source>
        <dbReference type="ARBA" id="ARBA00022786"/>
    </source>
</evidence>
<dbReference type="AlphaFoldDB" id="A0A0D2VMT4"/>
<keyword evidence="5" id="KW-0833">Ubl conjugation pathway</keyword>
<dbReference type="RefSeq" id="XP_004349386.1">
    <property type="nucleotide sequence ID" value="XM_004349336.2"/>
</dbReference>
<dbReference type="STRING" id="595528.A0A0D2VMT4"/>
<comment type="function">
    <text evidence="8">Component of the anaphase promoting complex/cyclosome (APC/C), a cell cycle-regulated E3 ubiquitin ligase that controls progression through mitosis and the G1 phase of the cell cycle. The APC/C complex acts by mediating ubiquitination and subsequent degradation of target proteins: it mainly mediates the formation of 'Lys-11'-linked polyubiquitin chains and, to a lower extent, the formation of 'Lys-48'- and 'Lys-63'-linked polyubiquitin chains. The APC/C complex catalyzes assembly of branched 'Lys-11'-/'Lys-48'-linked branched ubiquitin chains on target proteins.</text>
</comment>
<dbReference type="GO" id="GO:0005680">
    <property type="term" value="C:anaphase-promoting complex"/>
    <property type="evidence" value="ECO:0007669"/>
    <property type="project" value="InterPro"/>
</dbReference>